<dbReference type="EMBL" id="MGAQ01000028">
    <property type="protein sequence ID" value="OGK49673.1"/>
    <property type="molecule type" value="Genomic_DNA"/>
</dbReference>
<dbReference type="InterPro" id="IPR045584">
    <property type="entry name" value="Pilin-like"/>
</dbReference>
<dbReference type="Gene3D" id="3.30.700.10">
    <property type="entry name" value="Glycoprotein, Type 4 Pilin"/>
    <property type="match status" value="1"/>
</dbReference>
<feature type="transmembrane region" description="Helical" evidence="1">
    <location>
        <begin position="12"/>
        <end position="32"/>
    </location>
</feature>
<organism evidence="2 3">
    <name type="scientific">Candidatus Roizmanbacteria bacterium RIFCSPLOWO2_01_FULL_40_42</name>
    <dbReference type="NCBI Taxonomy" id="1802066"/>
    <lineage>
        <taxon>Bacteria</taxon>
        <taxon>Candidatus Roizmaniibacteriota</taxon>
    </lineage>
</organism>
<name>A0A1F7J235_9BACT</name>
<dbReference type="AlphaFoldDB" id="A0A1F7J235"/>
<sequence length="263" mass="28686">MKTVFKEGFTLMEILIVTALIGIISVAVILLLDPWAQINKAHDAKRKHDLAVLQKSFEDYYSDKGCYPQAEHLCFDVSTAVNVCAISKTVTSKLCHICGLETAPPKFSEFSPYLNKLPCDPQHPSKDYLLEVERPGCARNDASVCAESTSPPCTSDYCPQWYRVYADFSYENDKDSELFGCKGGGCGPAKLSPPYGFDYGVSSHQVGLQKSNGYVCVSDNSCNACQSPRDYNACVQDPGCPNKSLIYGTVESCCAANPSFPGC</sequence>
<protein>
    <recommendedName>
        <fullName evidence="4">Type II secretion system protein GspG C-terminal domain-containing protein</fullName>
    </recommendedName>
</protein>
<keyword evidence="1" id="KW-0812">Transmembrane</keyword>
<dbReference type="Proteomes" id="UP000178558">
    <property type="component" value="Unassembled WGS sequence"/>
</dbReference>
<evidence type="ECO:0000313" key="3">
    <source>
        <dbReference type="Proteomes" id="UP000178558"/>
    </source>
</evidence>
<evidence type="ECO:0000313" key="2">
    <source>
        <dbReference type="EMBL" id="OGK49673.1"/>
    </source>
</evidence>
<dbReference type="NCBIfam" id="TIGR02532">
    <property type="entry name" value="IV_pilin_GFxxxE"/>
    <property type="match status" value="1"/>
</dbReference>
<accession>A0A1F7J235</accession>
<keyword evidence="1" id="KW-0472">Membrane</keyword>
<keyword evidence="1" id="KW-1133">Transmembrane helix</keyword>
<dbReference type="SUPFAM" id="SSF54523">
    <property type="entry name" value="Pili subunits"/>
    <property type="match status" value="1"/>
</dbReference>
<comment type="caution">
    <text evidence="2">The sequence shown here is derived from an EMBL/GenBank/DDBJ whole genome shotgun (WGS) entry which is preliminary data.</text>
</comment>
<proteinExistence type="predicted"/>
<gene>
    <name evidence="2" type="ORF">A3B50_03010</name>
</gene>
<reference evidence="2 3" key="1">
    <citation type="journal article" date="2016" name="Nat. Commun.">
        <title>Thousands of microbial genomes shed light on interconnected biogeochemical processes in an aquifer system.</title>
        <authorList>
            <person name="Anantharaman K."/>
            <person name="Brown C.T."/>
            <person name="Hug L.A."/>
            <person name="Sharon I."/>
            <person name="Castelle C.J."/>
            <person name="Probst A.J."/>
            <person name="Thomas B.C."/>
            <person name="Singh A."/>
            <person name="Wilkins M.J."/>
            <person name="Karaoz U."/>
            <person name="Brodie E.L."/>
            <person name="Williams K.H."/>
            <person name="Hubbard S.S."/>
            <person name="Banfield J.F."/>
        </authorList>
    </citation>
    <scope>NUCLEOTIDE SEQUENCE [LARGE SCALE GENOMIC DNA]</scope>
</reference>
<evidence type="ECO:0000256" key="1">
    <source>
        <dbReference type="SAM" id="Phobius"/>
    </source>
</evidence>
<dbReference type="InterPro" id="IPR012902">
    <property type="entry name" value="N_methyl_site"/>
</dbReference>
<evidence type="ECO:0008006" key="4">
    <source>
        <dbReference type="Google" id="ProtNLM"/>
    </source>
</evidence>